<dbReference type="Pfam" id="PF02169">
    <property type="entry name" value="LPP20"/>
    <property type="match status" value="1"/>
</dbReference>
<feature type="domain" description="Lipoprotein LPP20-like" evidence="1">
    <location>
        <begin position="35"/>
        <end position="137"/>
    </location>
</feature>
<protein>
    <recommendedName>
        <fullName evidence="1">Lipoprotein LPP20-like domain-containing protein</fullName>
    </recommendedName>
</protein>
<reference evidence="2" key="1">
    <citation type="submission" date="2018-05" db="EMBL/GenBank/DDBJ databases">
        <authorList>
            <person name="Lanie J.A."/>
            <person name="Ng W.-L."/>
            <person name="Kazmierczak K.M."/>
            <person name="Andrzejewski T.M."/>
            <person name="Davidsen T.M."/>
            <person name="Wayne K.J."/>
            <person name="Tettelin H."/>
            <person name="Glass J.I."/>
            <person name="Rusch D."/>
            <person name="Podicherti R."/>
            <person name="Tsui H.-C.T."/>
            <person name="Winkler M.E."/>
        </authorList>
    </citation>
    <scope>NUCLEOTIDE SEQUENCE</scope>
</reference>
<evidence type="ECO:0000259" key="1">
    <source>
        <dbReference type="Pfam" id="PF02169"/>
    </source>
</evidence>
<dbReference type="PROSITE" id="PS51257">
    <property type="entry name" value="PROKAR_LIPOPROTEIN"/>
    <property type="match status" value="1"/>
</dbReference>
<sequence>MKNIIAITFVGLFLIGCAGSKSGTSEDMKMGKDVPKWAGGQTAEDAFYGVGFAKKQNPALAKKAAAARARTEISEAVKIQVSSMLKDFMQESGIGESAQALEFTESVTKQVTSNSLSGSVIEDTYFSNDGSVWVLVSYSLDNTRKSAANAASKEEALYNEFKASQAFNEMNSSIQGSE</sequence>
<dbReference type="InterPro" id="IPR024952">
    <property type="entry name" value="LPP20-like_dom"/>
</dbReference>
<evidence type="ECO:0000313" key="2">
    <source>
        <dbReference type="EMBL" id="SVD13290.1"/>
    </source>
</evidence>
<accession>A0A382STR0</accession>
<dbReference type="EMBL" id="UINC01131532">
    <property type="protein sequence ID" value="SVD13290.1"/>
    <property type="molecule type" value="Genomic_DNA"/>
</dbReference>
<dbReference type="AlphaFoldDB" id="A0A382STR0"/>
<organism evidence="2">
    <name type="scientific">marine metagenome</name>
    <dbReference type="NCBI Taxonomy" id="408172"/>
    <lineage>
        <taxon>unclassified sequences</taxon>
        <taxon>metagenomes</taxon>
        <taxon>ecological metagenomes</taxon>
    </lineage>
</organism>
<gene>
    <name evidence="2" type="ORF">METZ01_LOCUS366144</name>
</gene>
<name>A0A382STR0_9ZZZZ</name>
<dbReference type="Gene3D" id="3.10.28.20">
    <property type="entry name" value="Acetamidase/Formamidase-like domains"/>
    <property type="match status" value="1"/>
</dbReference>
<proteinExistence type="predicted"/>